<evidence type="ECO:0000256" key="3">
    <source>
        <dbReference type="ARBA" id="ARBA00047645"/>
    </source>
</evidence>
<dbReference type="GO" id="GO:0003998">
    <property type="term" value="F:acylphosphatase activity"/>
    <property type="evidence" value="ECO:0007669"/>
    <property type="project" value="UniProtKB-EC"/>
</dbReference>
<dbReference type="InterPro" id="IPR001792">
    <property type="entry name" value="Acylphosphatase-like_dom"/>
</dbReference>
<gene>
    <name evidence="7" type="ORF">SAMN02745887_00483</name>
</gene>
<comment type="similarity">
    <text evidence="1 5">Belongs to the acylphosphatase family.</text>
</comment>
<keyword evidence="4" id="KW-0378">Hydrolase</keyword>
<dbReference type="SUPFAM" id="SSF54975">
    <property type="entry name" value="Acylphosphatase/BLUF domain-like"/>
    <property type="match status" value="1"/>
</dbReference>
<dbReference type="PROSITE" id="PS51160">
    <property type="entry name" value="ACYLPHOSPHATASE_3"/>
    <property type="match status" value="1"/>
</dbReference>
<dbReference type="InterPro" id="IPR020456">
    <property type="entry name" value="Acylphosphatase"/>
</dbReference>
<protein>
    <recommendedName>
        <fullName evidence="2 4">acylphosphatase</fullName>
        <ecNumber evidence="2 4">3.6.1.7</ecNumber>
    </recommendedName>
</protein>
<dbReference type="PROSITE" id="PS00151">
    <property type="entry name" value="ACYLPHOSPHATASE_2"/>
    <property type="match status" value="1"/>
</dbReference>
<evidence type="ECO:0000259" key="6">
    <source>
        <dbReference type="PROSITE" id="PS51160"/>
    </source>
</evidence>
<dbReference type="Gene3D" id="3.30.70.100">
    <property type="match status" value="1"/>
</dbReference>
<proteinExistence type="inferred from homology"/>
<organism evidence="7 8">
    <name type="scientific">Chitinimonas taiwanensis DSM 18899</name>
    <dbReference type="NCBI Taxonomy" id="1121279"/>
    <lineage>
        <taxon>Bacteria</taxon>
        <taxon>Pseudomonadati</taxon>
        <taxon>Pseudomonadota</taxon>
        <taxon>Betaproteobacteria</taxon>
        <taxon>Neisseriales</taxon>
        <taxon>Chitinibacteraceae</taxon>
        <taxon>Chitinimonas</taxon>
    </lineage>
</organism>
<name>A0A1K2H7U6_9NEIS</name>
<dbReference type="PANTHER" id="PTHR47268:SF4">
    <property type="entry name" value="ACYLPHOSPHATASE"/>
    <property type="match status" value="1"/>
</dbReference>
<comment type="catalytic activity">
    <reaction evidence="3 4">
        <text>an acyl phosphate + H2O = a carboxylate + phosphate + H(+)</text>
        <dbReference type="Rhea" id="RHEA:14965"/>
        <dbReference type="ChEBI" id="CHEBI:15377"/>
        <dbReference type="ChEBI" id="CHEBI:15378"/>
        <dbReference type="ChEBI" id="CHEBI:29067"/>
        <dbReference type="ChEBI" id="CHEBI:43474"/>
        <dbReference type="ChEBI" id="CHEBI:59918"/>
        <dbReference type="EC" id="3.6.1.7"/>
    </reaction>
</comment>
<evidence type="ECO:0000256" key="1">
    <source>
        <dbReference type="ARBA" id="ARBA00005614"/>
    </source>
</evidence>
<dbReference type="RefSeq" id="WP_072427032.1">
    <property type="nucleotide sequence ID" value="NZ_FPKR01000002.1"/>
</dbReference>
<sequence length="91" mass="10095">MITRLLRIEGRVQGVGYRNAMENMALTLRVRGWVRNRHDGSVEALVCGEAESVAALIAWCRRGPPGARVSQVSEQTQPDFDGQDFVRLPTA</sequence>
<feature type="domain" description="Acylphosphatase-like" evidence="6">
    <location>
        <begin position="3"/>
        <end position="89"/>
    </location>
</feature>
<dbReference type="Proteomes" id="UP000186513">
    <property type="component" value="Unassembled WGS sequence"/>
</dbReference>
<dbReference type="Pfam" id="PF00708">
    <property type="entry name" value="Acylphosphatase"/>
    <property type="match status" value="1"/>
</dbReference>
<dbReference type="PANTHER" id="PTHR47268">
    <property type="entry name" value="ACYLPHOSPHATASE"/>
    <property type="match status" value="1"/>
</dbReference>
<dbReference type="AlphaFoldDB" id="A0A1K2H7U6"/>
<dbReference type="EMBL" id="FPKR01000002">
    <property type="protein sequence ID" value="SFZ71896.1"/>
    <property type="molecule type" value="Genomic_DNA"/>
</dbReference>
<accession>A0A1K2H7U6</accession>
<dbReference type="EC" id="3.6.1.7" evidence="2 4"/>
<evidence type="ECO:0000256" key="5">
    <source>
        <dbReference type="RuleBase" id="RU004168"/>
    </source>
</evidence>
<keyword evidence="8" id="KW-1185">Reference proteome</keyword>
<dbReference type="STRING" id="1121279.SAMN02745887_00483"/>
<evidence type="ECO:0000256" key="2">
    <source>
        <dbReference type="ARBA" id="ARBA00012150"/>
    </source>
</evidence>
<evidence type="ECO:0000313" key="7">
    <source>
        <dbReference type="EMBL" id="SFZ71896.1"/>
    </source>
</evidence>
<dbReference type="InterPro" id="IPR036046">
    <property type="entry name" value="Acylphosphatase-like_dom_sf"/>
</dbReference>
<feature type="active site" evidence="4">
    <location>
        <position position="36"/>
    </location>
</feature>
<feature type="active site" evidence="4">
    <location>
        <position position="18"/>
    </location>
</feature>
<reference evidence="7 8" key="1">
    <citation type="submission" date="2016-11" db="EMBL/GenBank/DDBJ databases">
        <authorList>
            <person name="Jaros S."/>
            <person name="Januszkiewicz K."/>
            <person name="Wedrychowicz H."/>
        </authorList>
    </citation>
    <scope>NUCLEOTIDE SEQUENCE [LARGE SCALE GENOMIC DNA]</scope>
    <source>
        <strain evidence="7 8">DSM 18899</strain>
    </source>
</reference>
<evidence type="ECO:0000256" key="4">
    <source>
        <dbReference type="PROSITE-ProRule" id="PRU00520"/>
    </source>
</evidence>
<dbReference type="InterPro" id="IPR017968">
    <property type="entry name" value="Acylphosphatase_CS"/>
</dbReference>
<dbReference type="OrthoDB" id="5295388at2"/>
<evidence type="ECO:0000313" key="8">
    <source>
        <dbReference type="Proteomes" id="UP000186513"/>
    </source>
</evidence>